<organism evidence="2 3">
    <name type="scientific">Modicisalibacter muralis</name>
    <dbReference type="NCBI Taxonomy" id="119000"/>
    <lineage>
        <taxon>Bacteria</taxon>
        <taxon>Pseudomonadati</taxon>
        <taxon>Pseudomonadota</taxon>
        <taxon>Gammaproteobacteria</taxon>
        <taxon>Oceanospirillales</taxon>
        <taxon>Halomonadaceae</taxon>
        <taxon>Modicisalibacter</taxon>
    </lineage>
</organism>
<dbReference type="STRING" id="119000.SAMN05661010_00983"/>
<evidence type="ECO:0000256" key="1">
    <source>
        <dbReference type="SAM" id="Phobius"/>
    </source>
</evidence>
<sequence length="283" mass="32925">MLGFFVGMVMYAPAILGMFILPWVLWRRLDQRFLEKRGVPFWEKAIVYTIIAMPLFVTLQIQDVVMKGFHIYPTDYEIRKAREFRPRAIPFSSFLPYILGLVASHFLIPAAVKVYLPSLSNRFSSLLNKLSGDKRVIQESRAWPCELHCFERAIEKTIQPSRYKQHYEPRLITKEFGYKKSSIEMCDLLLKSFLHAQFIVVLRRRVVGRKLVRRDLYRVKSTVIIAEDEDCLGGIHSRAPVAKISGNDLAKLMDKHWGILVHQPKFSALIGEDMMNKLRVLQL</sequence>
<keyword evidence="1" id="KW-0812">Transmembrane</keyword>
<reference evidence="2 3" key="1">
    <citation type="submission" date="2016-10" db="EMBL/GenBank/DDBJ databases">
        <authorList>
            <person name="de Groot N.N."/>
        </authorList>
    </citation>
    <scope>NUCLEOTIDE SEQUENCE [LARGE SCALE GENOMIC DNA]</scope>
    <source>
        <strain evidence="2 3">DSM 14789</strain>
    </source>
</reference>
<feature type="transmembrane region" description="Helical" evidence="1">
    <location>
        <begin position="6"/>
        <end position="25"/>
    </location>
</feature>
<protein>
    <submittedName>
        <fullName evidence="2">Uncharacterized protein</fullName>
    </submittedName>
</protein>
<feature type="transmembrane region" description="Helical" evidence="1">
    <location>
        <begin position="94"/>
        <end position="116"/>
    </location>
</feature>
<feature type="transmembrane region" description="Helical" evidence="1">
    <location>
        <begin position="45"/>
        <end position="62"/>
    </location>
</feature>
<gene>
    <name evidence="2" type="ORF">SAMN05661010_00983</name>
</gene>
<keyword evidence="1" id="KW-1133">Transmembrane helix</keyword>
<name>A0A1G9HZ98_9GAMM</name>
<proteinExistence type="predicted"/>
<dbReference type="AlphaFoldDB" id="A0A1G9HZ98"/>
<accession>A0A1G9HZ98</accession>
<evidence type="ECO:0000313" key="2">
    <source>
        <dbReference type="EMBL" id="SDL18299.1"/>
    </source>
</evidence>
<dbReference type="OrthoDB" id="7067779at2"/>
<keyword evidence="1" id="KW-0472">Membrane</keyword>
<dbReference type="Proteomes" id="UP000198654">
    <property type="component" value="Unassembled WGS sequence"/>
</dbReference>
<evidence type="ECO:0000313" key="3">
    <source>
        <dbReference type="Proteomes" id="UP000198654"/>
    </source>
</evidence>
<keyword evidence="3" id="KW-1185">Reference proteome</keyword>
<dbReference type="EMBL" id="FNGI01000002">
    <property type="protein sequence ID" value="SDL18299.1"/>
    <property type="molecule type" value="Genomic_DNA"/>
</dbReference>
<dbReference type="RefSeq" id="WP_139171571.1">
    <property type="nucleotide sequence ID" value="NZ_FNGI01000002.1"/>
</dbReference>